<comment type="similarity">
    <text evidence="2">Belongs to the ASF1 family.</text>
</comment>
<evidence type="ECO:0000256" key="2">
    <source>
        <dbReference type="ARBA" id="ARBA00006051"/>
    </source>
</evidence>
<evidence type="ECO:0000313" key="8">
    <source>
        <dbReference type="Proteomes" id="UP000887566"/>
    </source>
</evidence>
<proteinExistence type="inferred from homology"/>
<keyword evidence="6" id="KW-0539">Nucleus</keyword>
<evidence type="ECO:0000256" key="3">
    <source>
        <dbReference type="ARBA" id="ARBA00023015"/>
    </source>
</evidence>
<reference evidence="9" key="1">
    <citation type="submission" date="2022-11" db="UniProtKB">
        <authorList>
            <consortium name="WormBaseParasite"/>
        </authorList>
    </citation>
    <scope>IDENTIFICATION</scope>
</reference>
<feature type="compositionally biased region" description="Low complexity" evidence="7">
    <location>
        <begin position="184"/>
        <end position="213"/>
    </location>
</feature>
<dbReference type="InterPro" id="IPR036747">
    <property type="entry name" value="ASF1-like_sf"/>
</dbReference>
<dbReference type="GO" id="GO:0006335">
    <property type="term" value="P:DNA replication-dependent chromatin assembly"/>
    <property type="evidence" value="ECO:0007669"/>
    <property type="project" value="TreeGrafter"/>
</dbReference>
<dbReference type="Proteomes" id="UP000887566">
    <property type="component" value="Unplaced"/>
</dbReference>
<evidence type="ECO:0000256" key="6">
    <source>
        <dbReference type="ARBA" id="ARBA00023242"/>
    </source>
</evidence>
<evidence type="ECO:0000256" key="4">
    <source>
        <dbReference type="ARBA" id="ARBA00023163"/>
    </source>
</evidence>
<dbReference type="GO" id="GO:0000785">
    <property type="term" value="C:chromatin"/>
    <property type="evidence" value="ECO:0007669"/>
    <property type="project" value="TreeGrafter"/>
</dbReference>
<dbReference type="AlphaFoldDB" id="A0A914XJL3"/>
<dbReference type="GO" id="GO:0006334">
    <property type="term" value="P:nucleosome assembly"/>
    <property type="evidence" value="ECO:0007669"/>
    <property type="project" value="InterPro"/>
</dbReference>
<dbReference type="PIRSF" id="PIRSF037759">
    <property type="entry name" value="Histone_Asf1"/>
    <property type="match status" value="1"/>
</dbReference>
<keyword evidence="5" id="KW-0143">Chaperone</keyword>
<comment type="subcellular location">
    <subcellularLocation>
        <location evidence="1">Nucleus</location>
    </subcellularLocation>
</comment>
<name>A0A914XJL3_9BILA</name>
<dbReference type="PANTHER" id="PTHR12040">
    <property type="entry name" value="ANTI-SILENCING PROTEIN 1"/>
    <property type="match status" value="1"/>
</dbReference>
<dbReference type="InterPro" id="IPR017282">
    <property type="entry name" value="Hist_deposition_Asf1"/>
</dbReference>
<dbReference type="GO" id="GO:0005634">
    <property type="term" value="C:nucleus"/>
    <property type="evidence" value="ECO:0007669"/>
    <property type="project" value="UniProtKB-SubCell"/>
</dbReference>
<evidence type="ECO:0000256" key="5">
    <source>
        <dbReference type="ARBA" id="ARBA00023186"/>
    </source>
</evidence>
<dbReference type="FunFam" id="2.60.40.1490:FF:000001">
    <property type="entry name" value="Histone chaperone ASF1"/>
    <property type="match status" value="1"/>
</dbReference>
<dbReference type="GO" id="GO:0006337">
    <property type="term" value="P:nucleosome disassembly"/>
    <property type="evidence" value="ECO:0007669"/>
    <property type="project" value="InterPro"/>
</dbReference>
<dbReference type="SUPFAM" id="SSF101546">
    <property type="entry name" value="ASF1-like"/>
    <property type="match status" value="1"/>
</dbReference>
<keyword evidence="8" id="KW-1185">Reference proteome</keyword>
<evidence type="ECO:0000256" key="1">
    <source>
        <dbReference type="ARBA" id="ARBA00004123"/>
    </source>
</evidence>
<dbReference type="PANTHER" id="PTHR12040:SF0">
    <property type="entry name" value="HISTONE CHAPERONE ASF1"/>
    <property type="match status" value="1"/>
</dbReference>
<protein>
    <submittedName>
        <fullName evidence="9">Uncharacterized protein</fullName>
    </submittedName>
</protein>
<dbReference type="Gene3D" id="2.60.40.1490">
    <property type="entry name" value="Histone chaperone ASF1-like"/>
    <property type="match status" value="1"/>
</dbReference>
<dbReference type="GO" id="GO:0042393">
    <property type="term" value="F:histone binding"/>
    <property type="evidence" value="ECO:0007669"/>
    <property type="project" value="InterPro"/>
</dbReference>
<accession>A0A914XJL3</accession>
<evidence type="ECO:0000313" key="9">
    <source>
        <dbReference type="WBParaSite" id="PSAMB.scaffold8122size6594.g30965.t1"/>
    </source>
</evidence>
<sequence>MATRVNVCNVDVLDNPATFFSPFQLEITFEVFEHLPHDLEWKLIYVGSAETESYDQVLDTVLVGPIPEGRHKFVFQADAPDPTKIPPSELVGVTVVLLTCSYRAQQFIKIGWFVANEYTDPELKENPPQKPLLDKLSRTVLTTDVRVTTIAIKWEDAESTEAVDAKAIETDHVTDHATESSMPTTSEQVESTSSESSEMSSATKTAASSALSEPLSDVTNGRVADVPME</sequence>
<dbReference type="InterPro" id="IPR006818">
    <property type="entry name" value="ASF1-like"/>
</dbReference>
<dbReference type="Pfam" id="PF04729">
    <property type="entry name" value="ASF1_hist_chap"/>
    <property type="match status" value="1"/>
</dbReference>
<evidence type="ECO:0000256" key="7">
    <source>
        <dbReference type="SAM" id="MobiDB-lite"/>
    </source>
</evidence>
<keyword evidence="3" id="KW-0805">Transcription regulation</keyword>
<keyword evidence="4" id="KW-0804">Transcription</keyword>
<organism evidence="8 9">
    <name type="scientific">Plectus sambesii</name>
    <dbReference type="NCBI Taxonomy" id="2011161"/>
    <lineage>
        <taxon>Eukaryota</taxon>
        <taxon>Metazoa</taxon>
        <taxon>Ecdysozoa</taxon>
        <taxon>Nematoda</taxon>
        <taxon>Chromadorea</taxon>
        <taxon>Plectida</taxon>
        <taxon>Plectina</taxon>
        <taxon>Plectoidea</taxon>
        <taxon>Plectidae</taxon>
        <taxon>Plectus</taxon>
    </lineage>
</organism>
<dbReference type="WBParaSite" id="PSAMB.scaffold8122size6594.g30965.t1">
    <property type="protein sequence ID" value="PSAMB.scaffold8122size6594.g30965.t1"/>
    <property type="gene ID" value="PSAMB.scaffold8122size6594.g30965"/>
</dbReference>
<feature type="region of interest" description="Disordered" evidence="7">
    <location>
        <begin position="173"/>
        <end position="229"/>
    </location>
</feature>